<dbReference type="Proteomes" id="UP000749311">
    <property type="component" value="Unassembled WGS sequence"/>
</dbReference>
<evidence type="ECO:0000313" key="3">
    <source>
        <dbReference type="Proteomes" id="UP000749311"/>
    </source>
</evidence>
<protein>
    <recommendedName>
        <fullName evidence="1">ACT domain-containing protein</fullName>
    </recommendedName>
</protein>
<keyword evidence="3" id="KW-1185">Reference proteome</keyword>
<dbReference type="InterPro" id="IPR045865">
    <property type="entry name" value="ACT-like_dom_sf"/>
</dbReference>
<sequence>MLMLRVELPDRPGALGQVASAIGAVGADIYTIEIVERGDGHAVDDFMVDLPRGSLPDTLVSACTEIEGTRVLWLSRHPDQWAIESDLEIAQEMDLHRARALELLVEHAPRLFHSRWALVVGLEERRVLARTEDAPDLTEGQIAALAPLDEAHALDMPDWLQGWGDVSVALAPTGTGLIVLVGRQGGPQFLDSELHRLHRLVRLAH</sequence>
<evidence type="ECO:0000259" key="1">
    <source>
        <dbReference type="PROSITE" id="PS51671"/>
    </source>
</evidence>
<dbReference type="InterPro" id="IPR002912">
    <property type="entry name" value="ACT_dom"/>
</dbReference>
<dbReference type="Pfam" id="PF01842">
    <property type="entry name" value="ACT"/>
    <property type="match status" value="1"/>
</dbReference>
<organism evidence="2 3">
    <name type="scientific">Brooklawnia cerclae</name>
    <dbReference type="NCBI Taxonomy" id="349934"/>
    <lineage>
        <taxon>Bacteria</taxon>
        <taxon>Bacillati</taxon>
        <taxon>Actinomycetota</taxon>
        <taxon>Actinomycetes</taxon>
        <taxon>Propionibacteriales</taxon>
        <taxon>Propionibacteriaceae</taxon>
        <taxon>Brooklawnia</taxon>
    </lineage>
</organism>
<name>A0ABX0SIK3_9ACTN</name>
<dbReference type="SUPFAM" id="SSF55021">
    <property type="entry name" value="ACT-like"/>
    <property type="match status" value="1"/>
</dbReference>
<comment type="caution">
    <text evidence="2">The sequence shown here is derived from an EMBL/GenBank/DDBJ whole genome shotgun (WGS) entry which is preliminary data.</text>
</comment>
<feature type="domain" description="ACT" evidence="1">
    <location>
        <begin position="3"/>
        <end position="79"/>
    </location>
</feature>
<dbReference type="EMBL" id="JAAMOZ010000001">
    <property type="protein sequence ID" value="NIH56471.1"/>
    <property type="molecule type" value="Genomic_DNA"/>
</dbReference>
<gene>
    <name evidence="2" type="ORF">FB473_001116</name>
</gene>
<dbReference type="PROSITE" id="PS51671">
    <property type="entry name" value="ACT"/>
    <property type="match status" value="1"/>
</dbReference>
<evidence type="ECO:0000313" key="2">
    <source>
        <dbReference type="EMBL" id="NIH56471.1"/>
    </source>
</evidence>
<accession>A0ABX0SIK3</accession>
<proteinExistence type="predicted"/>
<dbReference type="RefSeq" id="WP_167165470.1">
    <property type="nucleotide sequence ID" value="NZ_BAAAOO010000015.1"/>
</dbReference>
<reference evidence="2 3" key="1">
    <citation type="submission" date="2020-02" db="EMBL/GenBank/DDBJ databases">
        <title>Sequencing the genomes of 1000 actinobacteria strains.</title>
        <authorList>
            <person name="Klenk H.-P."/>
        </authorList>
    </citation>
    <scope>NUCLEOTIDE SEQUENCE [LARGE SCALE GENOMIC DNA]</scope>
    <source>
        <strain evidence="2 3">DSM 19609</strain>
    </source>
</reference>